<dbReference type="AlphaFoldDB" id="A0A8B8B0Q4"/>
<evidence type="ECO:0000256" key="1">
    <source>
        <dbReference type="SAM" id="MobiDB-lite"/>
    </source>
</evidence>
<dbReference type="RefSeq" id="XP_022296995.1">
    <property type="nucleotide sequence ID" value="XM_022441287.1"/>
</dbReference>
<dbReference type="Pfam" id="PF18036">
    <property type="entry name" value="Ubiquitin_4"/>
    <property type="match status" value="1"/>
</dbReference>
<dbReference type="InterPro" id="IPR039690">
    <property type="entry name" value="SNRNP25"/>
</dbReference>
<evidence type="ECO:0000313" key="4">
    <source>
        <dbReference type="RefSeq" id="XP_022296995.1"/>
    </source>
</evidence>
<dbReference type="InterPro" id="IPR040610">
    <property type="entry name" value="SNRNP25_ubiquitin"/>
</dbReference>
<dbReference type="PROSITE" id="PS50053">
    <property type="entry name" value="UBIQUITIN_2"/>
    <property type="match status" value="1"/>
</dbReference>
<gene>
    <name evidence="4" type="primary">LOC111106561</name>
</gene>
<dbReference type="Proteomes" id="UP000694844">
    <property type="component" value="Chromosome 1"/>
</dbReference>
<evidence type="ECO:0000313" key="3">
    <source>
        <dbReference type="Proteomes" id="UP000694844"/>
    </source>
</evidence>
<sequence>MSGEEHIPCPSTDHPNLSGIESDGKREEEGEIKRDGQMEDSLRKRDTVKVDREMKEDGEMDEMDSSELILSHQEAMSKVEAAIDEIVSTDPLLYDLPPEVTLEEVNSFIALEHGQAMLVNVRRADGQVLSVVVVQNGTVLDLKHAINRHMTLKLARSKGKKHISWRYIWRRYCLYFDGQKLSEDKKQLKEYGIRNKDEVTFIKRLKER</sequence>
<dbReference type="InterPro" id="IPR029071">
    <property type="entry name" value="Ubiquitin-like_domsf"/>
</dbReference>
<evidence type="ECO:0000259" key="2">
    <source>
        <dbReference type="PROSITE" id="PS50053"/>
    </source>
</evidence>
<protein>
    <submittedName>
        <fullName evidence="4">U11/U12 small nuclear ribonucleoprotein 25 kDa protein-like</fullName>
    </submittedName>
</protein>
<dbReference type="SUPFAM" id="SSF54236">
    <property type="entry name" value="Ubiquitin-like"/>
    <property type="match status" value="1"/>
</dbReference>
<dbReference type="Gene3D" id="3.10.20.90">
    <property type="entry name" value="Phosphatidylinositol 3-kinase Catalytic Subunit, Chain A, domain 1"/>
    <property type="match status" value="1"/>
</dbReference>
<dbReference type="PANTHER" id="PTHR14942:SF0">
    <property type="entry name" value="U11_U12 SMALL NUCLEAR RIBONUCLEOPROTEIN 25 KDA PROTEIN"/>
    <property type="match status" value="1"/>
</dbReference>
<name>A0A8B8B0Q4_CRAVI</name>
<dbReference type="InterPro" id="IPR000626">
    <property type="entry name" value="Ubiquitin-like_dom"/>
</dbReference>
<proteinExistence type="predicted"/>
<dbReference type="GO" id="GO:0005689">
    <property type="term" value="C:U12-type spliceosomal complex"/>
    <property type="evidence" value="ECO:0007669"/>
    <property type="project" value="TreeGrafter"/>
</dbReference>
<keyword evidence="3" id="KW-1185">Reference proteome</keyword>
<reference evidence="3" key="1">
    <citation type="submission" date="2024-06" db="UniProtKB">
        <authorList>
            <consortium name="RefSeq"/>
        </authorList>
    </citation>
    <scope>NUCLEOTIDE SEQUENCE [LARGE SCALE GENOMIC DNA]</scope>
</reference>
<feature type="region of interest" description="Disordered" evidence="1">
    <location>
        <begin position="1"/>
        <end position="65"/>
    </location>
</feature>
<dbReference type="GeneID" id="111106561"/>
<reference evidence="4" key="2">
    <citation type="submission" date="2025-08" db="UniProtKB">
        <authorList>
            <consortium name="RefSeq"/>
        </authorList>
    </citation>
    <scope>IDENTIFICATION</scope>
    <source>
        <tissue evidence="4">Whole sample</tissue>
    </source>
</reference>
<organism evidence="3 4">
    <name type="scientific">Crassostrea virginica</name>
    <name type="common">Eastern oyster</name>
    <dbReference type="NCBI Taxonomy" id="6565"/>
    <lineage>
        <taxon>Eukaryota</taxon>
        <taxon>Metazoa</taxon>
        <taxon>Spiralia</taxon>
        <taxon>Lophotrochozoa</taxon>
        <taxon>Mollusca</taxon>
        <taxon>Bivalvia</taxon>
        <taxon>Autobranchia</taxon>
        <taxon>Pteriomorphia</taxon>
        <taxon>Ostreida</taxon>
        <taxon>Ostreoidea</taxon>
        <taxon>Ostreidae</taxon>
        <taxon>Crassostrea</taxon>
    </lineage>
</organism>
<dbReference type="PANTHER" id="PTHR14942">
    <property type="entry name" value="U11/U12 SMALL NUCLEAR RIBONUCLEOPROTEIN 25 KDA PROTEIN"/>
    <property type="match status" value="1"/>
</dbReference>
<dbReference type="GO" id="GO:0000398">
    <property type="term" value="P:mRNA splicing, via spliceosome"/>
    <property type="evidence" value="ECO:0007669"/>
    <property type="project" value="InterPro"/>
</dbReference>
<dbReference type="KEGG" id="cvn:111106561"/>
<dbReference type="CDD" id="cd17058">
    <property type="entry name" value="Ubl_SNRNP25"/>
    <property type="match status" value="1"/>
</dbReference>
<dbReference type="OrthoDB" id="72819at2759"/>
<feature type="compositionally biased region" description="Basic and acidic residues" evidence="1">
    <location>
        <begin position="22"/>
        <end position="57"/>
    </location>
</feature>
<accession>A0A8B8B0Q4</accession>
<feature type="domain" description="Ubiquitin-like" evidence="2">
    <location>
        <begin position="117"/>
        <end position="208"/>
    </location>
</feature>